<dbReference type="OrthoDB" id="10057598at2759"/>
<feature type="non-terminal residue" evidence="1">
    <location>
        <position position="666"/>
    </location>
</feature>
<reference evidence="1" key="1">
    <citation type="journal article" date="2021" name="J Fungi (Basel)">
        <title>Virulence traits and population genomics of the black yeast Aureobasidium melanogenum.</title>
        <authorList>
            <person name="Cernosa A."/>
            <person name="Sun X."/>
            <person name="Gostincar C."/>
            <person name="Fang C."/>
            <person name="Gunde-Cimerman N."/>
            <person name="Song Z."/>
        </authorList>
    </citation>
    <scope>NUCLEOTIDE SEQUENCE</scope>
    <source>
        <strain evidence="1">EXF-8016</strain>
    </source>
</reference>
<proteinExistence type="predicted"/>
<dbReference type="Proteomes" id="UP000767238">
    <property type="component" value="Unassembled WGS sequence"/>
</dbReference>
<comment type="caution">
    <text evidence="1">The sequence shown here is derived from an EMBL/GenBank/DDBJ whole genome shotgun (WGS) entry which is preliminary data.</text>
</comment>
<dbReference type="EMBL" id="JAHFYH010000153">
    <property type="protein sequence ID" value="KAH0210880.1"/>
    <property type="molecule type" value="Genomic_DNA"/>
</dbReference>
<dbReference type="InterPro" id="IPR016084">
    <property type="entry name" value="Haem_Oase-like_multi-hlx"/>
</dbReference>
<gene>
    <name evidence="1" type="ORF">KCV03_g9905</name>
</gene>
<dbReference type="Gene3D" id="1.20.910.10">
    <property type="entry name" value="Heme oxygenase-like"/>
    <property type="match status" value="1"/>
</dbReference>
<reference evidence="1" key="2">
    <citation type="submission" date="2021-08" db="EMBL/GenBank/DDBJ databases">
        <authorList>
            <person name="Gostincar C."/>
            <person name="Sun X."/>
            <person name="Song Z."/>
            <person name="Gunde-Cimerman N."/>
        </authorList>
    </citation>
    <scope>NUCLEOTIDE SEQUENCE</scope>
    <source>
        <strain evidence="1">EXF-8016</strain>
    </source>
</reference>
<accession>A0A9P8K163</accession>
<evidence type="ECO:0000313" key="2">
    <source>
        <dbReference type="Proteomes" id="UP000767238"/>
    </source>
</evidence>
<dbReference type="AlphaFoldDB" id="A0A9P8K163"/>
<dbReference type="SMART" id="SM01236">
    <property type="entry name" value="Haem_oxygenase_2"/>
    <property type="match status" value="1"/>
</dbReference>
<evidence type="ECO:0000313" key="1">
    <source>
        <dbReference type="EMBL" id="KAH0210880.1"/>
    </source>
</evidence>
<dbReference type="Pfam" id="PF14518">
    <property type="entry name" value="Haem_oxygenas_2"/>
    <property type="match status" value="1"/>
</dbReference>
<sequence length="666" mass="74486">MFHRLHNLEDFPDVADVHMFLINALDKVLSSARTAKSSGILSIQEFSAEALNRFVKAEEYQTVSQWESYVESRKTGSPRELFCDRSEARHWLKQKAPLKCVDGAWLGNIHKVDTPFHLRNITRDAWRILSEELGDGDLKKSHVKIYQKLLKDVGVDLPEAHSKDFVDPRHGLDHVATWRAAVLQLAISLFPSELLPEALGFNLHFEMLTLETLKAMKELRELDIDETYFLLHICIDNSHSGHTAIATRIVTDYLELISRRDGSDAIAQAWTRIQAGYLLSERLGQADDWSKLHNYASSSSMETIESKLAEMFRAKAQASHKLHCSCKTKLNGKSLSEWLDLIALEGDEQKAFLDALSSAKPWVIRGDSSASKLVQALRWGGKMYGAFDDAETALVAQWIDGLDCSRSSTTYRSLSARGRPQGCAHSSCPHDKTYSEKGMSETTVSVSRLVGNPNGVLEQCDVRLLALHIDTSRPIDLESFIPLWFAHQCLLESFVRVPSRTCRPGMAAVINILRAQHGFVSVMEGDPEVHVAGESKADRIDLIAVGHELAGRAGWPRQDCLHEILSRSKRADPSIMLELCRQPGRNEGILLGMSFAMCLLHARVADGRCPLVPLSRQTAKTLGQIALGERAGFETYFDELDNEPVRRKQFIHGFNIASGFVENCFA</sequence>
<name>A0A9P8K163_AURME</name>
<organism evidence="1 2">
    <name type="scientific">Aureobasidium melanogenum</name>
    <name type="common">Aureobasidium pullulans var. melanogenum</name>
    <dbReference type="NCBI Taxonomy" id="46634"/>
    <lineage>
        <taxon>Eukaryota</taxon>
        <taxon>Fungi</taxon>
        <taxon>Dikarya</taxon>
        <taxon>Ascomycota</taxon>
        <taxon>Pezizomycotina</taxon>
        <taxon>Dothideomycetes</taxon>
        <taxon>Dothideomycetidae</taxon>
        <taxon>Dothideales</taxon>
        <taxon>Saccotheciaceae</taxon>
        <taxon>Aureobasidium</taxon>
    </lineage>
</organism>
<protein>
    <submittedName>
        <fullName evidence="1">Uncharacterized protein</fullName>
    </submittedName>
</protein>